<dbReference type="InterPro" id="IPR033128">
    <property type="entry name" value="Adenylosuccin_syn_Lys_AS"/>
</dbReference>
<feature type="binding site" evidence="10">
    <location>
        <begin position="165"/>
        <end position="168"/>
    </location>
    <ligand>
        <name>IMP</name>
        <dbReference type="ChEBI" id="CHEBI:58053"/>
    </ligand>
</feature>
<dbReference type="InterPro" id="IPR042110">
    <property type="entry name" value="Adenylosuccinate_synth_dom2"/>
</dbReference>
<keyword evidence="14" id="KW-0472">Membrane</keyword>
<feature type="binding site" evidence="10">
    <location>
        <position position="256"/>
    </location>
    <ligand>
        <name>IMP</name>
        <dbReference type="ChEBI" id="CHEBI:58053"/>
    </ligand>
</feature>
<dbReference type="HAMAP" id="MF_00011">
    <property type="entry name" value="Adenylosucc_synth"/>
    <property type="match status" value="1"/>
</dbReference>
<evidence type="ECO:0000313" key="15">
    <source>
        <dbReference type="EMBL" id="KAJ9631562.1"/>
    </source>
</evidence>
<gene>
    <name evidence="15" type="ORF">H2204_008008</name>
</gene>
<keyword evidence="7 10" id="KW-0658">Purine biosynthesis</keyword>
<dbReference type="GO" id="GO:0044208">
    <property type="term" value="P:'de novo' AMP biosynthetic process"/>
    <property type="evidence" value="ECO:0007669"/>
    <property type="project" value="UniProtKB-UniRule"/>
</dbReference>
<dbReference type="SUPFAM" id="SSF52540">
    <property type="entry name" value="P-loop containing nucleoside triphosphate hydrolases"/>
    <property type="match status" value="1"/>
</dbReference>
<dbReference type="InterPro" id="IPR019201">
    <property type="entry name" value="DUF2065"/>
</dbReference>
<evidence type="ECO:0000256" key="5">
    <source>
        <dbReference type="ARBA" id="ARBA00022723"/>
    </source>
</evidence>
<evidence type="ECO:0000256" key="8">
    <source>
        <dbReference type="ARBA" id="ARBA00022842"/>
    </source>
</evidence>
<dbReference type="Pfam" id="PF09838">
    <property type="entry name" value="DUF2065"/>
    <property type="match status" value="1"/>
</dbReference>
<feature type="active site" evidence="11">
    <location>
        <position position="267"/>
    </location>
</feature>
<dbReference type="GO" id="GO:0005737">
    <property type="term" value="C:cytoplasm"/>
    <property type="evidence" value="ECO:0007669"/>
    <property type="project" value="UniProtKB-SubCell"/>
</dbReference>
<evidence type="ECO:0000256" key="4">
    <source>
        <dbReference type="ARBA" id="ARBA00022598"/>
    </source>
</evidence>
<name>A0AA39CV71_9EURO</name>
<evidence type="ECO:0000256" key="2">
    <source>
        <dbReference type="ARBA" id="ARBA00011738"/>
    </source>
</evidence>
<organism evidence="15">
    <name type="scientific">Knufia peltigerae</name>
    <dbReference type="NCBI Taxonomy" id="1002370"/>
    <lineage>
        <taxon>Eukaryota</taxon>
        <taxon>Fungi</taxon>
        <taxon>Dikarya</taxon>
        <taxon>Ascomycota</taxon>
        <taxon>Pezizomycotina</taxon>
        <taxon>Eurotiomycetes</taxon>
        <taxon>Chaetothyriomycetidae</taxon>
        <taxon>Chaetothyriales</taxon>
        <taxon>Trichomeriaceae</taxon>
        <taxon>Knufia</taxon>
    </lineage>
</organism>
<dbReference type="InterPro" id="IPR001114">
    <property type="entry name" value="Adenylosuccinate_synthetase"/>
</dbReference>
<keyword evidence="4 10" id="KW-0436">Ligase</keyword>
<comment type="similarity">
    <text evidence="10 12">Belongs to the adenylosuccinate synthetase family.</text>
</comment>
<dbReference type="FunFam" id="3.90.170.10:FF:000001">
    <property type="entry name" value="Adenylosuccinate synthetase"/>
    <property type="match status" value="1"/>
</dbReference>
<feature type="binding site" evidence="10">
    <location>
        <position position="366"/>
    </location>
    <ligand>
        <name>IMP</name>
        <dbReference type="ChEBI" id="CHEBI:58053"/>
    </ligand>
</feature>
<evidence type="ECO:0000256" key="3">
    <source>
        <dbReference type="ARBA" id="ARBA00022490"/>
    </source>
</evidence>
<dbReference type="CDD" id="cd03108">
    <property type="entry name" value="AdSS"/>
    <property type="match status" value="1"/>
</dbReference>
<feature type="binding site" evidence="10">
    <location>
        <begin position="426"/>
        <end position="432"/>
    </location>
    <ligand>
        <name>substrate</name>
    </ligand>
</feature>
<dbReference type="GO" id="GO:0004019">
    <property type="term" value="F:adenylosuccinate synthase activity"/>
    <property type="evidence" value="ECO:0007669"/>
    <property type="project" value="UniProtKB-UniRule"/>
</dbReference>
<comment type="pathway">
    <text evidence="10 12">Purine metabolism; AMP biosynthesis via de novo pathway; AMP from IMP: step 1/2.</text>
</comment>
<dbReference type="GO" id="GO:0000287">
    <property type="term" value="F:magnesium ion binding"/>
    <property type="evidence" value="ECO:0007669"/>
    <property type="project" value="UniProtKB-UniRule"/>
</dbReference>
<evidence type="ECO:0000256" key="14">
    <source>
        <dbReference type="SAM" id="Phobius"/>
    </source>
</evidence>
<feature type="binding site" evidence="10">
    <location>
        <position position="430"/>
    </location>
    <ligand>
        <name>IMP</name>
        <dbReference type="ChEBI" id="CHEBI:58053"/>
    </ligand>
</feature>
<keyword evidence="8 10" id="KW-0460">Magnesium</keyword>
<feature type="binding site" evidence="10">
    <location>
        <begin position="458"/>
        <end position="460"/>
    </location>
    <ligand>
        <name>GTP</name>
        <dbReference type="ChEBI" id="CHEBI:37565"/>
    </ligand>
</feature>
<feature type="binding site" evidence="10">
    <location>
        <position position="167"/>
    </location>
    <ligand>
        <name>Mg(2+)</name>
        <dbReference type="ChEBI" id="CHEBI:18420"/>
    </ligand>
</feature>
<keyword evidence="3 10" id="KW-0963">Cytoplasm</keyword>
<keyword evidence="14" id="KW-0812">Transmembrane</keyword>
<dbReference type="NCBIfam" id="TIGR00184">
    <property type="entry name" value="purA"/>
    <property type="match status" value="1"/>
</dbReference>
<dbReference type="InterPro" id="IPR027417">
    <property type="entry name" value="P-loop_NTPase"/>
</dbReference>
<dbReference type="Gene3D" id="3.90.170.10">
    <property type="entry name" value="Adenylosuccinate Synthetase, subunit A, domain 3"/>
    <property type="match status" value="1"/>
</dbReference>
<dbReference type="Gene3D" id="1.10.300.10">
    <property type="entry name" value="Adenylosuccinate Synthetase, subunit A, domain 2"/>
    <property type="match status" value="1"/>
</dbReference>
<evidence type="ECO:0000256" key="1">
    <source>
        <dbReference type="ARBA" id="ARBA00003779"/>
    </source>
</evidence>
<dbReference type="PROSITE" id="PS00513">
    <property type="entry name" value="ADENYLOSUCCIN_SYN_2"/>
    <property type="match status" value="1"/>
</dbReference>
<feature type="binding site" evidence="10">
    <location>
        <position position="351"/>
    </location>
    <ligand>
        <name>IMP</name>
        <dbReference type="ChEBI" id="CHEBI:58053"/>
    </ligand>
</feature>
<feature type="binding site" evidence="10">
    <location>
        <begin position="139"/>
        <end position="145"/>
    </location>
    <ligand>
        <name>GTP</name>
        <dbReference type="ChEBI" id="CHEBI:37565"/>
    </ligand>
</feature>
<accession>A0AA39CV71</accession>
<sequence>MKDLFAAVCLVAVLEGLLLFAAPVAWKRMAERLLDLPSPALRSFGGLVLLAGLSLLWWERDLTPFRTSRRVADRLVKPPVGKVAPDPGNPDNAQKPDGPPRSAFSVSGPSIAGRSPFGAATQALASPAASVVVLGAQWGDEGKGKIVDLLTEEIGAVVRFQGGHNAGHTLVINGKKTVLHLIPSGILRDDALCLIGNGVVISPAALQKEIAELETSGVEVRSRLKISPAAPLIMPYHIALDQARERAAGGKAIGTTGRGIGPAYEDKVARRGIRIADLHYPKQLEELLRTALDYHNFVLTNYLKTDAVDFQKTFDEALAFGEYVQPMKSDVAGILHDLRKQGKRVLFEGAQGALLDIDHGTYPYVTSSNTTVGGALAGAGVGADAIDYVLGIAKAYATRVGGGPFPTELDDEIGQGIRDRGAEYGASTGRPRRCGWMDIVALKRAVAINGISGLCITKLDVLDGMEKLKVCIAYEYNGKRTEYAPLDAQGWEECTPVYLEFPGWTENTHGITNWDDLPPAARAYLRSLEELAGCPISIVSTGPDRDHTMVLQDPFA</sequence>
<feature type="binding site" evidence="10">
    <location>
        <position position="432"/>
    </location>
    <ligand>
        <name>GTP</name>
        <dbReference type="ChEBI" id="CHEBI:37565"/>
    </ligand>
</feature>
<evidence type="ECO:0000256" key="13">
    <source>
        <dbReference type="SAM" id="MobiDB-lite"/>
    </source>
</evidence>
<evidence type="ECO:0000256" key="9">
    <source>
        <dbReference type="ARBA" id="ARBA00023134"/>
    </source>
</evidence>
<comment type="catalytic activity">
    <reaction evidence="10 12">
        <text>IMP + L-aspartate + GTP = N(6)-(1,2-dicarboxyethyl)-AMP + GDP + phosphate + 2 H(+)</text>
        <dbReference type="Rhea" id="RHEA:15753"/>
        <dbReference type="ChEBI" id="CHEBI:15378"/>
        <dbReference type="ChEBI" id="CHEBI:29991"/>
        <dbReference type="ChEBI" id="CHEBI:37565"/>
        <dbReference type="ChEBI" id="CHEBI:43474"/>
        <dbReference type="ChEBI" id="CHEBI:57567"/>
        <dbReference type="ChEBI" id="CHEBI:58053"/>
        <dbReference type="ChEBI" id="CHEBI:58189"/>
        <dbReference type="EC" id="6.3.4.4"/>
    </reaction>
</comment>
<feature type="transmembrane region" description="Helical" evidence="14">
    <location>
        <begin position="40"/>
        <end position="58"/>
    </location>
</feature>
<dbReference type="InterPro" id="IPR042111">
    <property type="entry name" value="Adenylosuccinate_synth_dom3"/>
</dbReference>
<evidence type="ECO:0000256" key="7">
    <source>
        <dbReference type="ARBA" id="ARBA00022755"/>
    </source>
</evidence>
<comment type="function">
    <text evidence="1">Plays an important role in the de novo pathway and in the salvage pathway of purine nucleotide biosynthesis. Catalyzes the first committed step in the biosynthesis of AMP from IMP.</text>
</comment>
<comment type="function">
    <text evidence="12">Plays an important role in the de novo pathway of purine nucleotide biosynthesis.</text>
</comment>
<comment type="cofactor">
    <cofactor evidence="10">
        <name>Mg(2+)</name>
        <dbReference type="ChEBI" id="CHEBI:18420"/>
    </cofactor>
    <text evidence="10">Binds 1 Mg(2+) ion per subunit.</text>
</comment>
<comment type="caution">
    <text evidence="15">The sequence shown here is derived from an EMBL/GenBank/DDBJ whole genome shotgun (WGS) entry which is preliminary data.</text>
</comment>
<dbReference type="PANTHER" id="PTHR11846">
    <property type="entry name" value="ADENYLOSUCCINATE SYNTHETASE"/>
    <property type="match status" value="1"/>
</dbReference>
<feature type="binding site" evidence="10">
    <location>
        <position position="140"/>
    </location>
    <ligand>
        <name>Mg(2+)</name>
        <dbReference type="ChEBI" id="CHEBI:18420"/>
    </ligand>
</feature>
<evidence type="ECO:0000256" key="11">
    <source>
        <dbReference type="PROSITE-ProRule" id="PRU10134"/>
    </source>
</evidence>
<feature type="region of interest" description="Disordered" evidence="13">
    <location>
        <begin position="77"/>
        <end position="105"/>
    </location>
</feature>
<feature type="active site" description="Proton donor" evidence="10">
    <location>
        <position position="168"/>
    </location>
</feature>
<keyword evidence="5 10" id="KW-0479">Metal-binding</keyword>
<dbReference type="PANTHER" id="PTHR11846:SF0">
    <property type="entry name" value="ADENYLOSUCCINATE SYNTHETASE"/>
    <property type="match status" value="1"/>
</dbReference>
<dbReference type="PROSITE" id="PS01266">
    <property type="entry name" value="ADENYLOSUCCIN_SYN_1"/>
    <property type="match status" value="1"/>
</dbReference>
<keyword evidence="14" id="KW-1133">Transmembrane helix</keyword>
<dbReference type="NCBIfam" id="NF002223">
    <property type="entry name" value="PRK01117.1"/>
    <property type="match status" value="1"/>
</dbReference>
<dbReference type="SMART" id="SM00788">
    <property type="entry name" value="Adenylsucc_synt"/>
    <property type="match status" value="1"/>
</dbReference>
<dbReference type="EC" id="6.3.4.4" evidence="10 12"/>
<dbReference type="GO" id="GO:0005525">
    <property type="term" value="F:GTP binding"/>
    <property type="evidence" value="ECO:0007669"/>
    <property type="project" value="UniProtKB-UniRule"/>
</dbReference>
<proteinExistence type="inferred from homology"/>
<dbReference type="Pfam" id="PF00709">
    <property type="entry name" value="Adenylsucc_synt"/>
    <property type="match status" value="1"/>
</dbReference>
<keyword evidence="9 10" id="KW-0342">GTP-binding</keyword>
<dbReference type="InterPro" id="IPR042109">
    <property type="entry name" value="Adenylosuccinate_synth_dom1"/>
</dbReference>
<dbReference type="FunFam" id="1.10.300.10:FF:000001">
    <property type="entry name" value="Adenylosuccinate synthetase"/>
    <property type="match status" value="1"/>
</dbReference>
<feature type="binding site" evidence="10">
    <location>
        <position position="270"/>
    </location>
    <ligand>
        <name>IMP</name>
        <dbReference type="ChEBI" id="CHEBI:58053"/>
        <note>ligand shared between dimeric partners</note>
    </ligand>
</feature>
<dbReference type="GO" id="GO:0046040">
    <property type="term" value="P:IMP metabolic process"/>
    <property type="evidence" value="ECO:0007669"/>
    <property type="project" value="TreeGrafter"/>
</dbReference>
<comment type="function">
    <text evidence="10">Plays an important role in the de novo pathway and in the salvage pathway of purine nucleotide biosynthesis. Catalyzes the first commited step in the biosynthesis of AMP from IMP.</text>
</comment>
<dbReference type="EMBL" id="JAPDRN010000056">
    <property type="protein sequence ID" value="KAJ9631562.1"/>
    <property type="molecule type" value="Genomic_DNA"/>
</dbReference>
<keyword evidence="6 10" id="KW-0547">Nucleotide-binding</keyword>
<evidence type="ECO:0000256" key="12">
    <source>
        <dbReference type="RuleBase" id="RU000520"/>
    </source>
</evidence>
<feature type="active site" description="Proton acceptor" evidence="10">
    <location>
        <position position="140"/>
    </location>
</feature>
<reference evidence="15" key="1">
    <citation type="submission" date="2022-10" db="EMBL/GenBank/DDBJ databases">
        <title>Culturing micro-colonial fungi from biological soil crusts in the Mojave desert and describing Neophaeococcomyces mojavensis, and introducing the new genera and species Taxawa tesnikishii.</title>
        <authorList>
            <person name="Kurbessoian T."/>
            <person name="Stajich J.E."/>
        </authorList>
    </citation>
    <scope>NUCLEOTIDE SEQUENCE</scope>
    <source>
        <strain evidence="15">TK_35</strain>
    </source>
</reference>
<evidence type="ECO:0000256" key="6">
    <source>
        <dbReference type="ARBA" id="ARBA00022741"/>
    </source>
</evidence>
<protein>
    <recommendedName>
        <fullName evidence="10 12">Adenylosuccinate synthetase</fullName>
        <shortName evidence="10">AMPSase</shortName>
        <shortName evidence="10">AdSS</shortName>
        <ecNumber evidence="10 12">6.3.4.4</ecNumber>
    </recommendedName>
    <alternativeName>
        <fullName evidence="10">IMP--aspartate ligase</fullName>
    </alternativeName>
</protein>
<comment type="caution">
    <text evidence="10">Lacks conserved residue(s) required for the propagation of feature annotation.</text>
</comment>
<comment type="subcellular location">
    <subcellularLocation>
        <location evidence="10">Cytoplasm</location>
    </subcellularLocation>
</comment>
<feature type="binding site" evidence="10">
    <location>
        <begin position="167"/>
        <end position="169"/>
    </location>
    <ligand>
        <name>GTP</name>
        <dbReference type="ChEBI" id="CHEBI:37565"/>
    </ligand>
</feature>
<evidence type="ECO:0000256" key="10">
    <source>
        <dbReference type="HAMAP-Rule" id="MF_03125"/>
    </source>
</evidence>
<dbReference type="Gene3D" id="3.40.440.10">
    <property type="entry name" value="Adenylosuccinate Synthetase, subunit A, domain 1"/>
    <property type="match status" value="1"/>
</dbReference>
<dbReference type="AlphaFoldDB" id="A0AA39CV71"/>
<feature type="binding site" evidence="10">
    <location>
        <begin position="140"/>
        <end position="143"/>
    </location>
    <ligand>
        <name>IMP</name>
        <dbReference type="ChEBI" id="CHEBI:58053"/>
    </ligand>
</feature>
<comment type="subunit">
    <text evidence="2 10">Homodimer.</text>
</comment>
<dbReference type="InterPro" id="IPR018220">
    <property type="entry name" value="Adenylosuccin_syn_GTP-bd"/>
</dbReference>